<sequence>MPSIRLTTGAGSTERTQQDGHRIPVVASQPFRTASRKATDGGKRKVIWAADGHTPSASPSQ</sequence>
<feature type="compositionally biased region" description="Polar residues" evidence="1">
    <location>
        <begin position="1"/>
        <end position="15"/>
    </location>
</feature>
<gene>
    <name evidence="2" type="ORF">MNQ99_18395</name>
</gene>
<evidence type="ECO:0000256" key="1">
    <source>
        <dbReference type="SAM" id="MobiDB-lite"/>
    </source>
</evidence>
<dbReference type="RefSeq" id="WP_241915544.1">
    <property type="nucleotide sequence ID" value="NZ_CP093327.1"/>
</dbReference>
<feature type="region of interest" description="Disordered" evidence="1">
    <location>
        <begin position="1"/>
        <end position="25"/>
    </location>
</feature>
<dbReference type="Proteomes" id="UP000829069">
    <property type="component" value="Plasmid p1"/>
</dbReference>
<accession>A0ABY3WBU4</accession>
<protein>
    <submittedName>
        <fullName evidence="2">Uncharacterized protein</fullName>
    </submittedName>
</protein>
<organism evidence="2 3">
    <name type="scientific">Arthrobacter sulfonylureivorans</name>
    <dbReference type="NCBI Taxonomy" id="2486855"/>
    <lineage>
        <taxon>Bacteria</taxon>
        <taxon>Bacillati</taxon>
        <taxon>Actinomycetota</taxon>
        <taxon>Actinomycetes</taxon>
        <taxon>Micrococcales</taxon>
        <taxon>Micrococcaceae</taxon>
        <taxon>Arthrobacter</taxon>
    </lineage>
</organism>
<keyword evidence="2" id="KW-0614">Plasmid</keyword>
<geneLocation type="plasmid" evidence="2 3">
    <name>p1</name>
</geneLocation>
<proteinExistence type="predicted"/>
<evidence type="ECO:0000313" key="3">
    <source>
        <dbReference type="Proteomes" id="UP000829069"/>
    </source>
</evidence>
<dbReference type="EMBL" id="CP093327">
    <property type="protein sequence ID" value="UNK47845.1"/>
    <property type="molecule type" value="Genomic_DNA"/>
</dbReference>
<keyword evidence="3" id="KW-1185">Reference proteome</keyword>
<reference evidence="2 3" key="1">
    <citation type="submission" date="2022-03" db="EMBL/GenBank/DDBJ databases">
        <title>Isotopic signatures of nitrous oxide derived from detoxification processes.</title>
        <authorList>
            <person name="Behrendt U."/>
            <person name="Buchen C."/>
            <person name="Well R."/>
            <person name="Ulrich A."/>
            <person name="Rohe L."/>
            <person name="Kolb S."/>
            <person name="Schloter M."/>
            <person name="Horn M.A."/>
            <person name="Augustin J."/>
        </authorList>
    </citation>
    <scope>NUCLEOTIDE SEQUENCE [LARGE SCALE GENOMIC DNA]</scope>
    <source>
        <strain evidence="2 3">S4-C24</strain>
        <plasmid evidence="2 3">p1</plasmid>
    </source>
</reference>
<evidence type="ECO:0000313" key="2">
    <source>
        <dbReference type="EMBL" id="UNK47845.1"/>
    </source>
</evidence>
<name>A0ABY3WBU4_9MICC</name>